<feature type="compositionally biased region" description="Polar residues" evidence="1">
    <location>
        <begin position="274"/>
        <end position="290"/>
    </location>
</feature>
<sequence length="433" mass="46892">MGSSESKLAVAPSEVADDAKNSVEGKKVCPVTELDPRSPSVGISRTPVREVMRETDTTNCNSCTFARRLGMLFLNDTENKTHQSNSKAVAEGEDDSKPEEISSSEPLLTPQPSDILDSLSTHASMLDTPQLPPPPQDPASPFVHLQDPAFEVELETEPDISLEEAEEARETPIHKRLSLSLIACHEGSTSSQFFEDTTDSFSNVECVEADAKPLMIKEDHSYAIPSITIKSPVEPSISDDDTKDETSKVACESEVAAQSTPEKPKEVEIVKEAISQQSKSESKARTNASSPHPLHNRCLTIDSKSPSQIVFKPQWLGKGFGGVAGQRVRTQAGKGGSSPLALQVAVKNVANENKGQTAKAKTKGSEGRSPLQALRDTNSPLGQRAQMKLKTSTPERRRSAHSDRRVLSIAVDKETDDENLLNRAFICTVLSVL</sequence>
<protein>
    <submittedName>
        <fullName evidence="2">Uncharacterized protein</fullName>
    </submittedName>
</protein>
<reference evidence="3" key="1">
    <citation type="submission" date="2024-04" db="EMBL/GenBank/DDBJ databases">
        <title>Salinicola lusitanus LLJ914,a marine bacterium isolated from the Okinawa Trough.</title>
        <authorList>
            <person name="Li J."/>
        </authorList>
    </citation>
    <scope>NUCLEOTIDE SEQUENCE [LARGE SCALE GENOMIC DNA]</scope>
</reference>
<organism evidence="2 3">
    <name type="scientific">Mugilogobius chulae</name>
    <name type="common">yellowstripe goby</name>
    <dbReference type="NCBI Taxonomy" id="88201"/>
    <lineage>
        <taxon>Eukaryota</taxon>
        <taxon>Metazoa</taxon>
        <taxon>Chordata</taxon>
        <taxon>Craniata</taxon>
        <taxon>Vertebrata</taxon>
        <taxon>Euteleostomi</taxon>
        <taxon>Actinopterygii</taxon>
        <taxon>Neopterygii</taxon>
        <taxon>Teleostei</taxon>
        <taxon>Neoteleostei</taxon>
        <taxon>Acanthomorphata</taxon>
        <taxon>Gobiaria</taxon>
        <taxon>Gobiiformes</taxon>
        <taxon>Gobioidei</taxon>
        <taxon>Gobiidae</taxon>
        <taxon>Gobionellinae</taxon>
        <taxon>Mugilogobius</taxon>
    </lineage>
</organism>
<keyword evidence="3" id="KW-1185">Reference proteome</keyword>
<feature type="region of interest" description="Disordered" evidence="1">
    <location>
        <begin position="274"/>
        <end position="300"/>
    </location>
</feature>
<feature type="compositionally biased region" description="Basic and acidic residues" evidence="1">
    <location>
        <begin position="47"/>
        <end position="56"/>
    </location>
</feature>
<dbReference type="Proteomes" id="UP001460270">
    <property type="component" value="Unassembled WGS sequence"/>
</dbReference>
<comment type="caution">
    <text evidence="2">The sequence shown here is derived from an EMBL/GenBank/DDBJ whole genome shotgun (WGS) entry which is preliminary data.</text>
</comment>
<feature type="region of interest" description="Disordered" evidence="1">
    <location>
        <begin position="124"/>
        <end position="143"/>
    </location>
</feature>
<feature type="region of interest" description="Disordered" evidence="1">
    <location>
        <begin position="80"/>
        <end position="116"/>
    </location>
</feature>
<name>A0AAW0NA33_9GOBI</name>
<evidence type="ECO:0000256" key="1">
    <source>
        <dbReference type="SAM" id="MobiDB-lite"/>
    </source>
</evidence>
<proteinExistence type="predicted"/>
<feature type="region of interest" description="Disordered" evidence="1">
    <location>
        <begin position="1"/>
        <end position="57"/>
    </location>
</feature>
<feature type="region of interest" description="Disordered" evidence="1">
    <location>
        <begin position="353"/>
        <end position="380"/>
    </location>
</feature>
<gene>
    <name evidence="2" type="ORF">WMY93_026666</name>
</gene>
<evidence type="ECO:0000313" key="3">
    <source>
        <dbReference type="Proteomes" id="UP001460270"/>
    </source>
</evidence>
<feature type="compositionally biased region" description="Polar residues" evidence="1">
    <location>
        <begin position="101"/>
        <end position="116"/>
    </location>
</feature>
<dbReference type="InterPro" id="IPR038832">
    <property type="entry name" value="CDCA3"/>
</dbReference>
<dbReference type="PANTHER" id="PTHR34756:SF1">
    <property type="entry name" value="CELL DIVISION CYCLE-ASSOCIATED PROTEIN 3"/>
    <property type="match status" value="1"/>
</dbReference>
<evidence type="ECO:0000313" key="2">
    <source>
        <dbReference type="EMBL" id="KAK7887045.1"/>
    </source>
</evidence>
<feature type="compositionally biased region" description="Basic and acidic residues" evidence="1">
    <location>
        <begin position="17"/>
        <end position="27"/>
    </location>
</feature>
<accession>A0AAW0NA33</accession>
<dbReference type="AlphaFoldDB" id="A0AAW0NA33"/>
<dbReference type="PANTHER" id="PTHR34756">
    <property type="entry name" value="CELL DIVISION CYCLE-ASSOCIATED PROTEIN 3"/>
    <property type="match status" value="1"/>
</dbReference>
<dbReference type="EMBL" id="JBBPFD010000019">
    <property type="protein sequence ID" value="KAK7887045.1"/>
    <property type="molecule type" value="Genomic_DNA"/>
</dbReference>